<accession>A0ABD2XIV7</accession>
<evidence type="ECO:0000313" key="6">
    <source>
        <dbReference type="EMBL" id="KAL3405115.1"/>
    </source>
</evidence>
<gene>
    <name evidence="6" type="ORF">TKK_002169</name>
</gene>
<evidence type="ECO:0000256" key="2">
    <source>
        <dbReference type="ARBA" id="ARBA00022942"/>
    </source>
</evidence>
<keyword evidence="1" id="KW-0677">Repeat</keyword>
<dbReference type="EMBL" id="JBJJXI010000021">
    <property type="protein sequence ID" value="KAL3405115.1"/>
    <property type="molecule type" value="Genomic_DNA"/>
</dbReference>
<evidence type="ECO:0000256" key="1">
    <source>
        <dbReference type="ARBA" id="ARBA00022737"/>
    </source>
</evidence>
<proteinExistence type="inferred from homology"/>
<evidence type="ECO:0000256" key="4">
    <source>
        <dbReference type="SAM" id="MobiDB-lite"/>
    </source>
</evidence>
<keyword evidence="2 3" id="KW-0647">Proteasome</keyword>
<dbReference type="AlphaFoldDB" id="A0ABD2XIV7"/>
<dbReference type="InterPro" id="IPR040892">
    <property type="entry name" value="RPN1_N"/>
</dbReference>
<dbReference type="Pfam" id="PF17781">
    <property type="entry name" value="RPN1_RPN2_N"/>
    <property type="match status" value="1"/>
</dbReference>
<dbReference type="PANTHER" id="PTHR10943">
    <property type="entry name" value="26S PROTEASOME NON-ATPASE REGULATORY SUBUNIT"/>
    <property type="match status" value="1"/>
</dbReference>
<dbReference type="InterPro" id="IPR016024">
    <property type="entry name" value="ARM-type_fold"/>
</dbReference>
<comment type="subunit">
    <text evidence="3">Component of the 19S proteasome regulatory particle complex. The 26S proteasome consists of a 20S core particle (CP) and two 19S regulatory subunits (RP).</text>
</comment>
<keyword evidence="7" id="KW-1185">Reference proteome</keyword>
<name>A0ABD2XIV7_9HYME</name>
<organism evidence="6 7">
    <name type="scientific">Trichogramma kaykai</name>
    <dbReference type="NCBI Taxonomy" id="54128"/>
    <lineage>
        <taxon>Eukaryota</taxon>
        <taxon>Metazoa</taxon>
        <taxon>Ecdysozoa</taxon>
        <taxon>Arthropoda</taxon>
        <taxon>Hexapoda</taxon>
        <taxon>Insecta</taxon>
        <taxon>Pterygota</taxon>
        <taxon>Neoptera</taxon>
        <taxon>Endopterygota</taxon>
        <taxon>Hymenoptera</taxon>
        <taxon>Apocrita</taxon>
        <taxon>Proctotrupomorpha</taxon>
        <taxon>Chalcidoidea</taxon>
        <taxon>Trichogrammatidae</taxon>
        <taxon>Trichogramma</taxon>
    </lineage>
</organism>
<comment type="caution">
    <text evidence="6">The sequence shown here is derived from an EMBL/GenBank/DDBJ whole genome shotgun (WGS) entry which is preliminary data.</text>
</comment>
<feature type="region of interest" description="Disordered" evidence="4">
    <location>
        <begin position="614"/>
        <end position="634"/>
    </location>
</feature>
<dbReference type="PIRSF" id="PIRSF015965">
    <property type="entry name" value="26S_Psome_Rpn1"/>
    <property type="match status" value="1"/>
</dbReference>
<evidence type="ECO:0000256" key="3">
    <source>
        <dbReference type="PIRNR" id="PIRNR015965"/>
    </source>
</evidence>
<dbReference type="GO" id="GO:0008540">
    <property type="term" value="C:proteasome regulatory particle, base subcomplex"/>
    <property type="evidence" value="ECO:0007669"/>
    <property type="project" value="UniProtKB-UniRule"/>
</dbReference>
<comment type="similarity">
    <text evidence="3">Belongs to the proteasome subunit S2 family.</text>
</comment>
<dbReference type="Proteomes" id="UP001627154">
    <property type="component" value="Unassembled WGS sequence"/>
</dbReference>
<dbReference type="InterPro" id="IPR016643">
    <property type="entry name" value="26S_Psome_Rpn1"/>
</dbReference>
<dbReference type="GO" id="GO:0030234">
    <property type="term" value="F:enzyme regulator activity"/>
    <property type="evidence" value="ECO:0007669"/>
    <property type="project" value="UniProtKB-UniRule"/>
</dbReference>
<dbReference type="InterPro" id="IPR011989">
    <property type="entry name" value="ARM-like"/>
</dbReference>
<feature type="domain" description="RPN1 N-terminal" evidence="5">
    <location>
        <begin position="41"/>
        <end position="331"/>
    </location>
</feature>
<protein>
    <recommendedName>
        <fullName evidence="3">26S proteasome non-ATPase regulatory subunit 2</fullName>
    </recommendedName>
</protein>
<reference evidence="6 7" key="1">
    <citation type="journal article" date="2024" name="bioRxiv">
        <title>A reference genome for Trichogramma kaykai: A tiny desert-dwelling parasitoid wasp with competing sex-ratio distorters.</title>
        <authorList>
            <person name="Culotta J."/>
            <person name="Lindsey A.R."/>
        </authorList>
    </citation>
    <scope>NUCLEOTIDE SEQUENCE [LARGE SCALE GENOMIC DNA]</scope>
    <source>
        <strain evidence="6 7">KSX58</strain>
    </source>
</reference>
<comment type="function">
    <text evidence="3">Component of the 26S proteasome, a multiprotein complex involved in the ATP-dependent degradation of ubiquitinated proteins. This complex plays a key role in the maintenance of protein homeostasis by removing misfolded or damaged proteins, which could impair cellular functions, and by removing proteins whose functions are no longer required. Therefore, the proteasome participates in numerous cellular processes, including cell cycle progression, apoptosis, or DNA damage repair.</text>
</comment>
<sequence>MAAKVEKRGAYTDKESEINDEDKKLQETLLQLVDDLVSGTSVNAALRGLRKLMRTSTTSMTAVPKPLKYLKDSYGRLKRAHRTMADDTTEAGLARARLADIVSVLALAAAEPGERECLDYCLRGSLSNPGAWGHEYVQRLAMELVDEWSTMPLDREREITEKLLPLAKKLVRFDAQHNAEIQACDLALEIDRLDLLVESLDKNNYSRVCLYLASTADYAEDLERREILRTVVDQYMRFNEPTKAILTAMRLPDHDLVNGCFDACQEPLLRKQLAYALARLKDHALIKPYKGSDADELERILGNGHVNAYFQQLIRELDILEPKSPDEIYGSLYEPSYGRVLIYDSARANLAASFASAFVHAGFGRDKLMTTGGESAAELNWVYKNKEHAMMSATASLGLLYLWDCDGGLVPIDKFLYASDDLVKSGALLAIGLVNCGVRSEYDPAMALLGEHVMSTNQNLRVGSILGLGLAYAATKRPDLNGLLYGPLNDRQSTMEVIALSAVSLGLINVGSADSEVSSAILQRLLELDSQQLASTYSRFLPLALGMLYMGRRDGIEAVSAALEVLAEPYRLPAQTMLQVCSYANTGDVLVVQELLRICSEPVEVDKADAKTPASSHMFFGDPKPKSSTGRRHGKKKEAVVEMVLTQPIAALGVAVVDLSEGKENSRILGQIGRYGSGPARTAVPLSFGLTYLSNPDPGILDVLNKYSHDADPSVSLNAIFAIGLVGAGTNNARFAVTLRQLAAYYANQPSHLFVVRIAQGLVHMGKGTITLQPLKYSYKILDQASLAGLLVVLVSFLDCNNLILGKNHYLMYCLALAMEPRWLVTLDEDLKMSYLRNGSVVCTIHDTLSQ</sequence>
<dbReference type="SUPFAM" id="SSF48371">
    <property type="entry name" value="ARM repeat"/>
    <property type="match status" value="1"/>
</dbReference>
<dbReference type="Gene3D" id="1.25.10.10">
    <property type="entry name" value="Leucine-rich Repeat Variant"/>
    <property type="match status" value="1"/>
</dbReference>
<dbReference type="PANTHER" id="PTHR10943:SF1">
    <property type="entry name" value="26S PROTEASOME NON-ATPASE REGULATORY SUBUNIT 2"/>
    <property type="match status" value="1"/>
</dbReference>
<evidence type="ECO:0000259" key="5">
    <source>
        <dbReference type="Pfam" id="PF17781"/>
    </source>
</evidence>
<evidence type="ECO:0000313" key="7">
    <source>
        <dbReference type="Proteomes" id="UP001627154"/>
    </source>
</evidence>